<dbReference type="PANTHER" id="PTHR12905:SF0">
    <property type="entry name" value="CALCINEURIN-LIKE PHOSPHOESTERASE DOMAIN-CONTAINING PROTEIN"/>
    <property type="match status" value="1"/>
</dbReference>
<dbReference type="GO" id="GO:0016787">
    <property type="term" value="F:hydrolase activity"/>
    <property type="evidence" value="ECO:0007669"/>
    <property type="project" value="InterPro"/>
</dbReference>
<organism evidence="2 3">
    <name type="scientific">Hyaloscypha hepaticicola</name>
    <dbReference type="NCBI Taxonomy" id="2082293"/>
    <lineage>
        <taxon>Eukaryota</taxon>
        <taxon>Fungi</taxon>
        <taxon>Dikarya</taxon>
        <taxon>Ascomycota</taxon>
        <taxon>Pezizomycotina</taxon>
        <taxon>Leotiomycetes</taxon>
        <taxon>Helotiales</taxon>
        <taxon>Hyaloscyphaceae</taxon>
        <taxon>Hyaloscypha</taxon>
    </lineage>
</organism>
<dbReference type="PANTHER" id="PTHR12905">
    <property type="entry name" value="METALLOPHOSPHOESTERASE"/>
    <property type="match status" value="1"/>
</dbReference>
<dbReference type="Gene3D" id="3.60.21.10">
    <property type="match status" value="1"/>
</dbReference>
<name>A0A2J6PXC3_9HELO</name>
<sequence>MAAPVLTRFMIISDTHNFQFGDAEKVQGFFCQPTPKVDVLLHAGDLTGRGGLKSYKGVMNMLSHIDAELKLVIGGNHDLSLDGAYWKRLICCDDDDPEDIAEHDSAMEIFKGPLAKEAGVTYLEEGLNTFTLKNGARFTIYTSPYQPEFCSWAFPYERNEDRFNLQPHAAPGVTSIATNPVPDFPAVDIMMTHGPPKDILDWTAFDGNTVGCENLLRAVSRARPLLYCFGHIHEAYGAKIITWKDDKQLIGAEAIEDQTQQLNGYPTASRCPIRFGKETLMANAAIMNLHYRPTNAPWLVDLELPRVT</sequence>
<evidence type="ECO:0000259" key="1">
    <source>
        <dbReference type="Pfam" id="PF00149"/>
    </source>
</evidence>
<evidence type="ECO:0000313" key="3">
    <source>
        <dbReference type="Proteomes" id="UP000235672"/>
    </source>
</evidence>
<dbReference type="AlphaFoldDB" id="A0A2J6PXC3"/>
<dbReference type="EMBL" id="KZ613493">
    <property type="protein sequence ID" value="PMD18668.1"/>
    <property type="molecule type" value="Genomic_DNA"/>
</dbReference>
<dbReference type="SUPFAM" id="SSF56300">
    <property type="entry name" value="Metallo-dependent phosphatases"/>
    <property type="match status" value="1"/>
</dbReference>
<reference evidence="2 3" key="1">
    <citation type="submission" date="2016-05" db="EMBL/GenBank/DDBJ databases">
        <title>A degradative enzymes factory behind the ericoid mycorrhizal symbiosis.</title>
        <authorList>
            <consortium name="DOE Joint Genome Institute"/>
            <person name="Martino E."/>
            <person name="Morin E."/>
            <person name="Grelet G."/>
            <person name="Kuo A."/>
            <person name="Kohler A."/>
            <person name="Daghino S."/>
            <person name="Barry K."/>
            <person name="Choi C."/>
            <person name="Cichocki N."/>
            <person name="Clum A."/>
            <person name="Copeland A."/>
            <person name="Hainaut M."/>
            <person name="Haridas S."/>
            <person name="Labutti K."/>
            <person name="Lindquist E."/>
            <person name="Lipzen A."/>
            <person name="Khouja H.-R."/>
            <person name="Murat C."/>
            <person name="Ohm R."/>
            <person name="Olson A."/>
            <person name="Spatafora J."/>
            <person name="Veneault-Fourrey C."/>
            <person name="Henrissat B."/>
            <person name="Grigoriev I."/>
            <person name="Martin F."/>
            <person name="Perotto S."/>
        </authorList>
    </citation>
    <scope>NUCLEOTIDE SEQUENCE [LARGE SCALE GENOMIC DNA]</scope>
    <source>
        <strain evidence="2 3">UAMH 7357</strain>
    </source>
</reference>
<evidence type="ECO:0000313" key="2">
    <source>
        <dbReference type="EMBL" id="PMD18668.1"/>
    </source>
</evidence>
<dbReference type="CDD" id="cd07379">
    <property type="entry name" value="MPP_239FB"/>
    <property type="match status" value="1"/>
</dbReference>
<gene>
    <name evidence="2" type="ORF">NA56DRAFT_647838</name>
</gene>
<keyword evidence="3" id="KW-1185">Reference proteome</keyword>
<dbReference type="InterPro" id="IPR029052">
    <property type="entry name" value="Metallo-depent_PP-like"/>
</dbReference>
<dbReference type="OrthoDB" id="630188at2759"/>
<dbReference type="InterPro" id="IPR004843">
    <property type="entry name" value="Calcineurin-like_PHP"/>
</dbReference>
<protein>
    <submittedName>
        <fullName evidence="2">Ser/Thr protein phosphatase</fullName>
    </submittedName>
</protein>
<dbReference type="Proteomes" id="UP000235672">
    <property type="component" value="Unassembled WGS sequence"/>
</dbReference>
<dbReference type="Pfam" id="PF00149">
    <property type="entry name" value="Metallophos"/>
    <property type="match status" value="1"/>
</dbReference>
<feature type="domain" description="Calcineurin-like phosphoesterase" evidence="1">
    <location>
        <begin position="8"/>
        <end position="234"/>
    </location>
</feature>
<proteinExistence type="predicted"/>
<accession>A0A2J6PXC3</accession>
<dbReference type="InterPro" id="IPR051693">
    <property type="entry name" value="UPF0046_metallophosphoest"/>
</dbReference>